<organism evidence="4 5">
    <name type="scientific">Candidatus Pseudomonas phytovorans</name>
    <dbReference type="NCBI Taxonomy" id="3121377"/>
    <lineage>
        <taxon>Bacteria</taxon>
        <taxon>Pseudomonadati</taxon>
        <taxon>Pseudomonadota</taxon>
        <taxon>Gammaproteobacteria</taxon>
        <taxon>Pseudomonadales</taxon>
        <taxon>Pseudomonadaceae</taxon>
        <taxon>Pseudomonas</taxon>
    </lineage>
</organism>
<dbReference type="CDD" id="cd04301">
    <property type="entry name" value="NAT_SF"/>
    <property type="match status" value="1"/>
</dbReference>
<evidence type="ECO:0000256" key="1">
    <source>
        <dbReference type="ARBA" id="ARBA00022679"/>
    </source>
</evidence>
<dbReference type="Proteomes" id="UP001216329">
    <property type="component" value="Chromosome"/>
</dbReference>
<dbReference type="PANTHER" id="PTHR43877">
    <property type="entry name" value="AMINOALKYLPHOSPHONATE N-ACETYLTRANSFERASE-RELATED-RELATED"/>
    <property type="match status" value="1"/>
</dbReference>
<dbReference type="PROSITE" id="PS51186">
    <property type="entry name" value="GNAT"/>
    <property type="match status" value="1"/>
</dbReference>
<dbReference type="Pfam" id="PF13673">
    <property type="entry name" value="Acetyltransf_10"/>
    <property type="match status" value="1"/>
</dbReference>
<dbReference type="AlphaFoldDB" id="A0AAJ6BFH0"/>
<evidence type="ECO:0000313" key="4">
    <source>
        <dbReference type="EMBL" id="WEK33066.1"/>
    </source>
</evidence>
<proteinExistence type="predicted"/>
<accession>A0AAJ6BFH0</accession>
<keyword evidence="2" id="KW-0012">Acyltransferase</keyword>
<evidence type="ECO:0000313" key="5">
    <source>
        <dbReference type="Proteomes" id="UP001216329"/>
    </source>
</evidence>
<dbReference type="InterPro" id="IPR000182">
    <property type="entry name" value="GNAT_dom"/>
</dbReference>
<evidence type="ECO:0000256" key="2">
    <source>
        <dbReference type="ARBA" id="ARBA00023315"/>
    </source>
</evidence>
<sequence>MDYQIRRAVAEDAAGISRVIIAALRQTNAADYDAATIARVEQSFSETSVAQLLGRRLVFVATGDDEVVATASLDDDVVRSMFVAPGFQRMGIGERLMRAVESEALTRGSLQLRVPSSITAQGFYTRLGYRTVRDAFHGQERTIIMEKRLIQGCP</sequence>
<dbReference type="InterPro" id="IPR016181">
    <property type="entry name" value="Acyl_CoA_acyltransferase"/>
</dbReference>
<dbReference type="Gene3D" id="3.40.630.30">
    <property type="match status" value="1"/>
</dbReference>
<dbReference type="InterPro" id="IPR050832">
    <property type="entry name" value="Bact_Acetyltransf"/>
</dbReference>
<evidence type="ECO:0000259" key="3">
    <source>
        <dbReference type="PROSITE" id="PS51186"/>
    </source>
</evidence>
<protein>
    <submittedName>
        <fullName evidence="4">GNAT family N-acetyltransferase</fullName>
    </submittedName>
</protein>
<dbReference type="SUPFAM" id="SSF55729">
    <property type="entry name" value="Acyl-CoA N-acyltransferases (Nat)"/>
    <property type="match status" value="1"/>
</dbReference>
<dbReference type="GO" id="GO:0016747">
    <property type="term" value="F:acyltransferase activity, transferring groups other than amino-acyl groups"/>
    <property type="evidence" value="ECO:0007669"/>
    <property type="project" value="InterPro"/>
</dbReference>
<dbReference type="PANTHER" id="PTHR43877:SF1">
    <property type="entry name" value="ACETYLTRANSFERASE"/>
    <property type="match status" value="1"/>
</dbReference>
<reference evidence="4" key="1">
    <citation type="submission" date="2023-03" db="EMBL/GenBank/DDBJ databases">
        <title>Andean soil-derived lignocellulolytic bacterial consortium as a source of novel taxa and putative plastic-active enzymes.</title>
        <authorList>
            <person name="Diaz-Garcia L."/>
            <person name="Chuvochina M."/>
            <person name="Feuerriegel G."/>
            <person name="Bunk B."/>
            <person name="Sproer C."/>
            <person name="Streit W.R."/>
            <person name="Rodriguez L.M."/>
            <person name="Overmann J."/>
            <person name="Jimenez D.J."/>
        </authorList>
    </citation>
    <scope>NUCLEOTIDE SEQUENCE</scope>
    <source>
        <strain evidence="4">MAG 876</strain>
    </source>
</reference>
<gene>
    <name evidence="4" type="ORF">P0Y58_13055</name>
</gene>
<dbReference type="EMBL" id="CP119325">
    <property type="protein sequence ID" value="WEK33066.1"/>
    <property type="molecule type" value="Genomic_DNA"/>
</dbReference>
<feature type="domain" description="N-acetyltransferase" evidence="3">
    <location>
        <begin position="3"/>
        <end position="150"/>
    </location>
</feature>
<keyword evidence="1" id="KW-0808">Transferase</keyword>
<name>A0AAJ6BFH0_9PSED</name>